<proteinExistence type="predicted"/>
<name>A0A2R4ABD2_ECOLX</name>
<reference evidence="1" key="1">
    <citation type="journal article" date="2018" name="Vet. Microbiol.">
        <title>Longitudinal study of Escherichia coli plasmid resistance to extended-spectrum cephalosporins in free-range broilers.</title>
        <authorList>
            <person name="Baron S."/>
            <person name="Le Devendec L."/>
            <person name="Touzain F."/>
            <person name="Jouy E."/>
            <person name="Lucas P."/>
            <person name="de Boisseson C."/>
            <person name="Larvor E."/>
            <person name="Kempf I."/>
        </authorList>
    </citation>
    <scope>NUCLEOTIDE SEQUENCE</scope>
    <source>
        <strain evidence="1">634-1</strain>
        <plasmid evidence="1">p634-1</plasmid>
    </source>
</reference>
<evidence type="ECO:0000313" key="1">
    <source>
        <dbReference type="EMBL" id="AVR61936.1"/>
    </source>
</evidence>
<accession>A0A2R4ABD2</accession>
<organism evidence="1">
    <name type="scientific">Escherichia coli</name>
    <dbReference type="NCBI Taxonomy" id="562"/>
    <lineage>
        <taxon>Bacteria</taxon>
        <taxon>Pseudomonadati</taxon>
        <taxon>Pseudomonadota</taxon>
        <taxon>Gammaproteobacteria</taxon>
        <taxon>Enterobacterales</taxon>
        <taxon>Enterobacteriaceae</taxon>
        <taxon>Escherichia</taxon>
    </lineage>
</organism>
<keyword evidence="1" id="KW-0614">Plasmid</keyword>
<protein>
    <submittedName>
        <fullName evidence="1">Uncharacterized protein</fullName>
    </submittedName>
</protein>
<dbReference type="AlphaFoldDB" id="A0A2R4ABD2"/>
<geneLocation type="plasmid" evidence="1">
    <name>p634-1</name>
</geneLocation>
<dbReference type="EMBL" id="MG692629">
    <property type="protein sequence ID" value="AVR61936.1"/>
    <property type="molecule type" value="Genomic_DNA"/>
</dbReference>
<sequence>MQVGAQFLGMLATGHVALAVLCPARRLGLDLLRHPQDDRLGQLAVGSQRVTGVAQQAELHGEAEAVGVAASLADQRQVGVVEGVVADQVILAFRQRKQGVPLRGREDQATRHVSVVRAEVLVEGFPADVELAGKLRLGLAGRRSLPQGSSLLIGQGFLAAPVRATLLGQGDALTLPLADQGALELSEGPHHRQHQVGHRRVLASEHQALLQELDAHAALSQLLYQATQVIEVAGQPIHAVHHHCIAFADEAQQRFELGALGVLARCLVGEHLAHLGLFQLAFRVLVKAADPDVADAVPLHDVSLVEGGLSALSVPLCLKAHFCQAEIYNLRGHVSKNGKADSILTKRRGPA</sequence>
<dbReference type="AntiFam" id="ANF00247">
    <property type="entry name" value="Shadow ORF (opposite tnpA)"/>
</dbReference>
<gene>
    <name evidence="1" type="ORF">p634-1_00313</name>
</gene>